<dbReference type="EMBL" id="UOEZ01000049">
    <property type="protein sequence ID" value="VAW37100.1"/>
    <property type="molecule type" value="Genomic_DNA"/>
</dbReference>
<name>A0A3B0V8B6_9ZZZZ</name>
<dbReference type="AlphaFoldDB" id="A0A3B0V8B6"/>
<protein>
    <submittedName>
        <fullName evidence="1">Uncharacterized protein</fullName>
    </submittedName>
</protein>
<accession>A0A3B0V8B6</accession>
<organism evidence="1">
    <name type="scientific">hydrothermal vent metagenome</name>
    <dbReference type="NCBI Taxonomy" id="652676"/>
    <lineage>
        <taxon>unclassified sequences</taxon>
        <taxon>metagenomes</taxon>
        <taxon>ecological metagenomes</taxon>
    </lineage>
</organism>
<gene>
    <name evidence="1" type="ORF">MNBD_DELTA02-1108</name>
</gene>
<feature type="non-terminal residue" evidence="1">
    <location>
        <position position="58"/>
    </location>
</feature>
<reference evidence="1" key="1">
    <citation type="submission" date="2018-06" db="EMBL/GenBank/DDBJ databases">
        <authorList>
            <person name="Zhirakovskaya E."/>
        </authorList>
    </citation>
    <scope>NUCLEOTIDE SEQUENCE</scope>
</reference>
<proteinExistence type="predicted"/>
<sequence length="58" mass="6714">MSFYAVVQTELTEKRFIMLALEEMQKRGEITCFRVNSKNDSIDVDRSGDKITIKLDAK</sequence>
<evidence type="ECO:0000313" key="1">
    <source>
        <dbReference type="EMBL" id="VAW37100.1"/>
    </source>
</evidence>